<dbReference type="InterPro" id="IPR017946">
    <property type="entry name" value="PLC-like_Pdiesterase_TIM-brl"/>
</dbReference>
<dbReference type="EMBL" id="KN846954">
    <property type="protein sequence ID" value="KIV76837.1"/>
    <property type="molecule type" value="Genomic_DNA"/>
</dbReference>
<comment type="catalytic activity">
    <reaction evidence="6">
        <text>a sn-glycero-3-phosphodiester + H2O = an alcohol + sn-glycerol 3-phosphate + H(+)</text>
        <dbReference type="Rhea" id="RHEA:12969"/>
        <dbReference type="ChEBI" id="CHEBI:15377"/>
        <dbReference type="ChEBI" id="CHEBI:15378"/>
        <dbReference type="ChEBI" id="CHEBI:30879"/>
        <dbReference type="ChEBI" id="CHEBI:57597"/>
        <dbReference type="ChEBI" id="CHEBI:83408"/>
        <dbReference type="EC" id="3.1.4.46"/>
    </reaction>
</comment>
<evidence type="ECO:0000256" key="6">
    <source>
        <dbReference type="ARBA" id="ARBA00047512"/>
    </source>
</evidence>
<sequence>MNDPTRPLRRLVYTWFDAMQEATAIPFIMRTTISTVALTALLANLATAAPAYSAHTDRIPQTAKDEYYISFGPRPYYIIQNMTESPLKQKLESCENGPFGITTWSIGHRGGGTLMIPEESVESTMAGARMGAGILECDVAFTSDLGLVCRHSICDLHTTTDILLRPELAKKCHTPFTPANATNAANALCCTSDITKAEFMSLCAKMDGSNSSAKTPQDYQHGVPFFRTELYDTCAQPMSLDSYITLVDSLPGYRNFTPELKTPPAQVPMPFKGSYTQAQYARDFIQTFINHGIDPSRVWSQSFTPADVYLWLNEYPAFGNQAVFLDQDGDVASNWTTAVNRLPALKASGVNIISPPINYLLAVAADNKTIVPSDYAITAKKAGLDIIAWSFERSGPLTRVKADNDYYYTSVANAVHYDGQLYEVLDIMGRQIGIKGMFADWSATVTYYANCMGLKGPGNN</sequence>
<dbReference type="GO" id="GO:0006629">
    <property type="term" value="P:lipid metabolic process"/>
    <property type="evidence" value="ECO:0007669"/>
    <property type="project" value="InterPro"/>
</dbReference>
<dbReference type="Proteomes" id="UP000053599">
    <property type="component" value="Unassembled WGS sequence"/>
</dbReference>
<name>A0A0D1YP72_9EURO</name>
<dbReference type="EC" id="3.1.4.46" evidence="2"/>
<evidence type="ECO:0000256" key="4">
    <source>
        <dbReference type="ARBA" id="ARBA00022798"/>
    </source>
</evidence>
<dbReference type="SUPFAM" id="SSF51695">
    <property type="entry name" value="PLC-like phosphodiesterases"/>
    <property type="match status" value="1"/>
</dbReference>
<evidence type="ECO:0000313" key="9">
    <source>
        <dbReference type="Proteomes" id="UP000053599"/>
    </source>
</evidence>
<dbReference type="PANTHER" id="PTHR43620:SF7">
    <property type="entry name" value="GLYCEROPHOSPHODIESTER PHOSPHODIESTERASE GDPD5-RELATED"/>
    <property type="match status" value="1"/>
</dbReference>
<dbReference type="GO" id="GO:0006071">
    <property type="term" value="P:glycerol metabolic process"/>
    <property type="evidence" value="ECO:0007669"/>
    <property type="project" value="UniProtKB-KW"/>
</dbReference>
<keyword evidence="4" id="KW-0319">Glycerol metabolism</keyword>
<organism evidence="8 9">
    <name type="scientific">Exophiala sideris</name>
    <dbReference type="NCBI Taxonomy" id="1016849"/>
    <lineage>
        <taxon>Eukaryota</taxon>
        <taxon>Fungi</taxon>
        <taxon>Dikarya</taxon>
        <taxon>Ascomycota</taxon>
        <taxon>Pezizomycotina</taxon>
        <taxon>Eurotiomycetes</taxon>
        <taxon>Chaetothyriomycetidae</taxon>
        <taxon>Chaetothyriales</taxon>
        <taxon>Herpotrichiellaceae</taxon>
        <taxon>Exophiala</taxon>
    </lineage>
</organism>
<dbReference type="GO" id="GO:0008889">
    <property type="term" value="F:glycerophosphodiester phosphodiesterase activity"/>
    <property type="evidence" value="ECO:0007669"/>
    <property type="project" value="UniProtKB-EC"/>
</dbReference>
<keyword evidence="5" id="KW-0378">Hydrolase</keyword>
<feature type="domain" description="GP-PDE" evidence="7">
    <location>
        <begin position="108"/>
        <end position="393"/>
    </location>
</feature>
<gene>
    <name evidence="8" type="ORF">PV11_08695</name>
</gene>
<dbReference type="InterPro" id="IPR030395">
    <property type="entry name" value="GP_PDE_dom"/>
</dbReference>
<evidence type="ECO:0000256" key="1">
    <source>
        <dbReference type="ARBA" id="ARBA00007277"/>
    </source>
</evidence>
<protein>
    <recommendedName>
        <fullName evidence="2">glycerophosphodiester phosphodiesterase</fullName>
        <ecNumber evidence="2">3.1.4.46</ecNumber>
    </recommendedName>
</protein>
<dbReference type="Gene3D" id="3.20.20.190">
    <property type="entry name" value="Phosphatidylinositol (PI) phosphodiesterase"/>
    <property type="match status" value="1"/>
</dbReference>
<proteinExistence type="inferred from homology"/>
<dbReference type="PANTHER" id="PTHR43620">
    <property type="entry name" value="GLYCEROPHOSPHORYL DIESTER PHOSPHODIESTERASE"/>
    <property type="match status" value="1"/>
</dbReference>
<keyword evidence="3" id="KW-0732">Signal</keyword>
<evidence type="ECO:0000256" key="3">
    <source>
        <dbReference type="ARBA" id="ARBA00022729"/>
    </source>
</evidence>
<dbReference type="Pfam" id="PF03009">
    <property type="entry name" value="GDPD"/>
    <property type="match status" value="1"/>
</dbReference>
<reference evidence="8 9" key="1">
    <citation type="submission" date="2015-01" db="EMBL/GenBank/DDBJ databases">
        <title>The Genome Sequence of Exophiala sideris CBS121828.</title>
        <authorList>
            <consortium name="The Broad Institute Genomics Platform"/>
            <person name="Cuomo C."/>
            <person name="de Hoog S."/>
            <person name="Gorbushina A."/>
            <person name="Stielow B."/>
            <person name="Teixiera M."/>
            <person name="Abouelleil A."/>
            <person name="Chapman S.B."/>
            <person name="Priest M."/>
            <person name="Young S.K."/>
            <person name="Wortman J."/>
            <person name="Nusbaum C."/>
            <person name="Birren B."/>
        </authorList>
    </citation>
    <scope>NUCLEOTIDE SEQUENCE [LARGE SCALE GENOMIC DNA]</scope>
    <source>
        <strain evidence="8 9">CBS 121828</strain>
    </source>
</reference>
<dbReference type="AlphaFoldDB" id="A0A0D1YP72"/>
<comment type="similarity">
    <text evidence="1">Belongs to the glycerophosphoryl diester phosphodiesterase family.</text>
</comment>
<dbReference type="EMBL" id="KN846954">
    <property type="protein sequence ID" value="KIV76838.1"/>
    <property type="molecule type" value="Genomic_DNA"/>
</dbReference>
<accession>A0A0D1YP72</accession>
<dbReference type="STRING" id="1016849.A0A0D1YP72"/>
<evidence type="ECO:0000259" key="7">
    <source>
        <dbReference type="Pfam" id="PF03009"/>
    </source>
</evidence>
<evidence type="ECO:0000256" key="5">
    <source>
        <dbReference type="ARBA" id="ARBA00022801"/>
    </source>
</evidence>
<evidence type="ECO:0000256" key="2">
    <source>
        <dbReference type="ARBA" id="ARBA00012247"/>
    </source>
</evidence>
<dbReference type="OrthoDB" id="1058301at2759"/>
<evidence type="ECO:0000313" key="8">
    <source>
        <dbReference type="EMBL" id="KIV76838.1"/>
    </source>
</evidence>